<evidence type="ECO:0000256" key="3">
    <source>
        <dbReference type="ARBA" id="ARBA00022553"/>
    </source>
</evidence>
<dbReference type="PRINTS" id="PR00344">
    <property type="entry name" value="BCTRLSENSOR"/>
</dbReference>
<dbReference type="Pfam" id="PF00512">
    <property type="entry name" value="HisKA"/>
    <property type="match status" value="1"/>
</dbReference>
<evidence type="ECO:0000259" key="9">
    <source>
        <dbReference type="PROSITE" id="PS50112"/>
    </source>
</evidence>
<dbReference type="AlphaFoldDB" id="A0A927F743"/>
<feature type="modified residue" description="4-aspartylphosphate" evidence="4">
    <location>
        <position position="726"/>
    </location>
</feature>
<dbReference type="PROSITE" id="PS50109">
    <property type="entry name" value="HIS_KIN"/>
    <property type="match status" value="1"/>
</dbReference>
<feature type="coiled-coil region" evidence="5">
    <location>
        <begin position="401"/>
        <end position="431"/>
    </location>
</feature>
<dbReference type="PROSITE" id="PS50112">
    <property type="entry name" value="PAS"/>
    <property type="match status" value="1"/>
</dbReference>
<feature type="domain" description="PAS" evidence="9">
    <location>
        <begin position="278"/>
        <end position="351"/>
    </location>
</feature>
<protein>
    <recommendedName>
        <fullName evidence="2">histidine kinase</fullName>
        <ecNumber evidence="2">2.7.13.3</ecNumber>
    </recommendedName>
</protein>
<comment type="caution">
    <text evidence="11">The sequence shown here is derived from an EMBL/GenBank/DDBJ whole genome shotgun (WGS) entry which is preliminary data.</text>
</comment>
<dbReference type="InterPro" id="IPR003594">
    <property type="entry name" value="HATPase_dom"/>
</dbReference>
<dbReference type="Pfam" id="PF00072">
    <property type="entry name" value="Response_reg"/>
    <property type="match status" value="1"/>
</dbReference>
<dbReference type="InterPro" id="IPR001789">
    <property type="entry name" value="Sig_transdc_resp-reg_receiver"/>
</dbReference>
<dbReference type="InterPro" id="IPR000014">
    <property type="entry name" value="PAS"/>
</dbReference>
<dbReference type="Gene3D" id="3.40.50.2300">
    <property type="match status" value="1"/>
</dbReference>
<dbReference type="Proteomes" id="UP000622317">
    <property type="component" value="Unassembled WGS sequence"/>
</dbReference>
<dbReference type="SUPFAM" id="SSF52172">
    <property type="entry name" value="CheY-like"/>
    <property type="match status" value="1"/>
</dbReference>
<dbReference type="PROSITE" id="PS50113">
    <property type="entry name" value="PAC"/>
    <property type="match status" value="1"/>
</dbReference>
<keyword evidence="5" id="KW-0175">Coiled coil</keyword>
<feature type="domain" description="PAC" evidence="10">
    <location>
        <begin position="354"/>
        <end position="406"/>
    </location>
</feature>
<dbReference type="Gene3D" id="1.10.287.130">
    <property type="match status" value="1"/>
</dbReference>
<dbReference type="PANTHER" id="PTHR43065:SF42">
    <property type="entry name" value="TWO-COMPONENT SENSOR PPRA"/>
    <property type="match status" value="1"/>
</dbReference>
<feature type="compositionally biased region" description="Basic and acidic residues" evidence="6">
    <location>
        <begin position="30"/>
        <end position="41"/>
    </location>
</feature>
<evidence type="ECO:0000313" key="12">
    <source>
        <dbReference type="Proteomes" id="UP000622317"/>
    </source>
</evidence>
<evidence type="ECO:0000256" key="2">
    <source>
        <dbReference type="ARBA" id="ARBA00012438"/>
    </source>
</evidence>
<dbReference type="Pfam" id="PF13426">
    <property type="entry name" value="PAS_9"/>
    <property type="match status" value="1"/>
</dbReference>
<evidence type="ECO:0000256" key="1">
    <source>
        <dbReference type="ARBA" id="ARBA00000085"/>
    </source>
</evidence>
<dbReference type="PANTHER" id="PTHR43065">
    <property type="entry name" value="SENSOR HISTIDINE KINASE"/>
    <property type="match status" value="1"/>
</dbReference>
<evidence type="ECO:0000256" key="6">
    <source>
        <dbReference type="SAM" id="MobiDB-lite"/>
    </source>
</evidence>
<dbReference type="GO" id="GO:0000155">
    <property type="term" value="F:phosphorelay sensor kinase activity"/>
    <property type="evidence" value="ECO:0007669"/>
    <property type="project" value="InterPro"/>
</dbReference>
<keyword evidence="12" id="KW-1185">Reference proteome</keyword>
<proteinExistence type="predicted"/>
<organism evidence="11 12">
    <name type="scientific">Pelagicoccus enzymogenes</name>
    <dbReference type="NCBI Taxonomy" id="2773457"/>
    <lineage>
        <taxon>Bacteria</taxon>
        <taxon>Pseudomonadati</taxon>
        <taxon>Verrucomicrobiota</taxon>
        <taxon>Opitutia</taxon>
        <taxon>Puniceicoccales</taxon>
        <taxon>Pelagicoccaceae</taxon>
        <taxon>Pelagicoccus</taxon>
    </lineage>
</organism>
<evidence type="ECO:0000259" key="10">
    <source>
        <dbReference type="PROSITE" id="PS50113"/>
    </source>
</evidence>
<name>A0A927F743_9BACT</name>
<dbReference type="InterPro" id="IPR036097">
    <property type="entry name" value="HisK_dim/P_sf"/>
</dbReference>
<evidence type="ECO:0000256" key="4">
    <source>
        <dbReference type="PROSITE-ProRule" id="PRU00169"/>
    </source>
</evidence>
<dbReference type="SUPFAM" id="SSF55785">
    <property type="entry name" value="PYP-like sensor domain (PAS domain)"/>
    <property type="match status" value="2"/>
</dbReference>
<dbReference type="PROSITE" id="PS50110">
    <property type="entry name" value="RESPONSE_REGULATORY"/>
    <property type="match status" value="1"/>
</dbReference>
<dbReference type="Gene3D" id="3.30.565.10">
    <property type="entry name" value="Histidine kinase-like ATPase, C-terminal domain"/>
    <property type="match status" value="1"/>
</dbReference>
<evidence type="ECO:0000259" key="8">
    <source>
        <dbReference type="PROSITE" id="PS50110"/>
    </source>
</evidence>
<feature type="domain" description="Histidine kinase" evidence="7">
    <location>
        <begin position="440"/>
        <end position="658"/>
    </location>
</feature>
<dbReference type="SUPFAM" id="SSF55874">
    <property type="entry name" value="ATPase domain of HSP90 chaperone/DNA topoisomerase II/histidine kinase"/>
    <property type="match status" value="1"/>
</dbReference>
<feature type="compositionally biased region" description="Polar residues" evidence="6">
    <location>
        <begin position="1"/>
        <end position="13"/>
    </location>
</feature>
<evidence type="ECO:0000259" key="7">
    <source>
        <dbReference type="PROSITE" id="PS50109"/>
    </source>
</evidence>
<dbReference type="RefSeq" id="WP_191615587.1">
    <property type="nucleotide sequence ID" value="NZ_JACYFG010000006.1"/>
</dbReference>
<dbReference type="SMART" id="SM00387">
    <property type="entry name" value="HATPase_c"/>
    <property type="match status" value="1"/>
</dbReference>
<sequence length="794" mass="87698">MLRESNSNPTQRQAGPRQPDSSRIAGHSSLSEDRPSEQRRDAPTLDWNFFARLSTPGENAAYSLHNGHLAFVDCDLNADRVWGLAPGQAKATTLALLVADVAALKDWLFNLDPATSSHEFRTTLAAPGSTGHSLALKAFPLFISPDPEKTRIAIKAVQTNQSPDSAKAFPVNLNLSSTHDFDGQFKTASLSWADLLGTDIEQVRELNLKHIVVPSDAQRLSDYLAEAKECDSVRSCIVRLQAGPGRVKSVLLSARRNAQHSKLLIEAKNMTVEGNNPAMDLLKTSVELVKESVLLLMRAGPSFRICYANRAFEHMTGYRYSRVAGSSLACLHGPKTNARAILDIEESLQDQSEHNGNILLYRKSGDAFWANAYLTPLRDESGIANYFAVILEDATEVRNVSDELAKKNVELKTALADLKETQKNLIQQESLRALGQMASGIAHDFNNLLAPILGFSELLLTVPKTMQDKGKLTSYLKKIQVAAQDGAAVVSRLREFYRSQNSPEEFIQILPDELLWQVKELTRHRWKNQAEAKGINIDFQMSMSSGRPIMGNEPELRQVFTNLIINAVDAMTHDGGITVSVSDAAEKVRIVIEDSGCGMNEETRQKCLEPFYTTKGKLGTGLGLSIVFGVVQRHHGTFNIESEEGVGTKIIMEFPAVKREIREELDLRENTEMKSLRIMLVDDEEVLLEVISELLASGGHTVDVYGDPNSAIKAFEHKEYDLVITDRAMPLMSGDQLAAAIKHAAPQTPIYMITGFGDMIKDTGEKPEYIDEVLAKPVPLDVLNRKLAEIASRK</sequence>
<dbReference type="CDD" id="cd00082">
    <property type="entry name" value="HisKA"/>
    <property type="match status" value="1"/>
</dbReference>
<dbReference type="InterPro" id="IPR005467">
    <property type="entry name" value="His_kinase_dom"/>
</dbReference>
<dbReference type="InterPro" id="IPR036890">
    <property type="entry name" value="HATPase_C_sf"/>
</dbReference>
<dbReference type="InterPro" id="IPR000700">
    <property type="entry name" value="PAS-assoc_C"/>
</dbReference>
<evidence type="ECO:0000313" key="11">
    <source>
        <dbReference type="EMBL" id="MBD5778446.1"/>
    </source>
</evidence>
<dbReference type="InterPro" id="IPR011006">
    <property type="entry name" value="CheY-like_superfamily"/>
</dbReference>
<comment type="catalytic activity">
    <reaction evidence="1">
        <text>ATP + protein L-histidine = ADP + protein N-phospho-L-histidine.</text>
        <dbReference type="EC" id="2.7.13.3"/>
    </reaction>
</comment>
<gene>
    <name evidence="11" type="ORF">IEN85_03000</name>
</gene>
<evidence type="ECO:0000256" key="5">
    <source>
        <dbReference type="SAM" id="Coils"/>
    </source>
</evidence>
<dbReference type="SMART" id="SM00388">
    <property type="entry name" value="HisKA"/>
    <property type="match status" value="1"/>
</dbReference>
<dbReference type="EMBL" id="JACYFG010000006">
    <property type="protein sequence ID" value="MBD5778446.1"/>
    <property type="molecule type" value="Genomic_DNA"/>
</dbReference>
<accession>A0A927F743</accession>
<dbReference type="CDD" id="cd17546">
    <property type="entry name" value="REC_hyHK_CKI1_RcsC-like"/>
    <property type="match status" value="1"/>
</dbReference>
<dbReference type="CDD" id="cd00130">
    <property type="entry name" value="PAS"/>
    <property type="match status" value="2"/>
</dbReference>
<dbReference type="NCBIfam" id="TIGR00229">
    <property type="entry name" value="sensory_box"/>
    <property type="match status" value="1"/>
</dbReference>
<keyword evidence="3 4" id="KW-0597">Phosphoprotein</keyword>
<dbReference type="InterPro" id="IPR004358">
    <property type="entry name" value="Sig_transdc_His_kin-like_C"/>
</dbReference>
<dbReference type="SMART" id="SM00448">
    <property type="entry name" value="REC"/>
    <property type="match status" value="1"/>
</dbReference>
<dbReference type="Pfam" id="PF02518">
    <property type="entry name" value="HATPase_c"/>
    <property type="match status" value="1"/>
</dbReference>
<dbReference type="SUPFAM" id="SSF47384">
    <property type="entry name" value="Homodimeric domain of signal transducing histidine kinase"/>
    <property type="match status" value="1"/>
</dbReference>
<feature type="region of interest" description="Disordered" evidence="6">
    <location>
        <begin position="1"/>
        <end position="41"/>
    </location>
</feature>
<reference evidence="11" key="1">
    <citation type="submission" date="2020-09" db="EMBL/GenBank/DDBJ databases">
        <title>Pelagicoccus enzymogenes sp. nov. with an EPS production, isolated from marine sediment.</title>
        <authorList>
            <person name="Feng X."/>
        </authorList>
    </citation>
    <scope>NUCLEOTIDE SEQUENCE</scope>
    <source>
        <strain evidence="11">NFK12</strain>
    </source>
</reference>
<dbReference type="InterPro" id="IPR035965">
    <property type="entry name" value="PAS-like_dom_sf"/>
</dbReference>
<dbReference type="EC" id="2.7.13.3" evidence="2"/>
<dbReference type="InterPro" id="IPR003661">
    <property type="entry name" value="HisK_dim/P_dom"/>
</dbReference>
<feature type="domain" description="Response regulatory" evidence="8">
    <location>
        <begin position="677"/>
        <end position="791"/>
    </location>
</feature>
<dbReference type="Gene3D" id="3.30.450.20">
    <property type="entry name" value="PAS domain"/>
    <property type="match status" value="2"/>
</dbReference>